<comment type="caution">
    <text evidence="2">The sequence shown here is derived from an EMBL/GenBank/DDBJ whole genome shotgun (WGS) entry which is preliminary data.</text>
</comment>
<protein>
    <submittedName>
        <fullName evidence="2">DUF2938 family protein</fullName>
    </submittedName>
</protein>
<feature type="transmembrane region" description="Helical" evidence="1">
    <location>
        <begin position="104"/>
        <end position="125"/>
    </location>
</feature>
<feature type="transmembrane region" description="Helical" evidence="1">
    <location>
        <begin position="12"/>
        <end position="30"/>
    </location>
</feature>
<dbReference type="RefSeq" id="WP_315651965.1">
    <property type="nucleotide sequence ID" value="NZ_JAVXZY010000007.1"/>
</dbReference>
<proteinExistence type="predicted"/>
<keyword evidence="1" id="KW-0472">Membrane</keyword>
<name>A0ABU3PGI2_9BURK</name>
<evidence type="ECO:0000256" key="1">
    <source>
        <dbReference type="SAM" id="Phobius"/>
    </source>
</evidence>
<dbReference type="Proteomes" id="UP001246372">
    <property type="component" value="Unassembled WGS sequence"/>
</dbReference>
<organism evidence="2 3">
    <name type="scientific">Roseateles aquae</name>
    <dbReference type="NCBI Taxonomy" id="3077235"/>
    <lineage>
        <taxon>Bacteria</taxon>
        <taxon>Pseudomonadati</taxon>
        <taxon>Pseudomonadota</taxon>
        <taxon>Betaproteobacteria</taxon>
        <taxon>Burkholderiales</taxon>
        <taxon>Sphaerotilaceae</taxon>
        <taxon>Roseateles</taxon>
    </lineage>
</organism>
<dbReference type="EMBL" id="JAVXZY010000007">
    <property type="protein sequence ID" value="MDT9001081.1"/>
    <property type="molecule type" value="Genomic_DNA"/>
</dbReference>
<keyword evidence="3" id="KW-1185">Reference proteome</keyword>
<gene>
    <name evidence="2" type="ORF">RQP53_17515</name>
</gene>
<sequence>MPEFIVIKTLVHAVWLGVAATALLDLWLLLLKRLGVPTGSFALIGRWVGHMRRGRFSHPAIAAAAPLRHELALGWAVHYAVGIAFAAALLALQGPAWLAAPQPLPALLFGLATVALPMLVMQPAMGLGVAASKTPTPLRNSLRSLANHLIFGLGLYLTALAARLLA</sequence>
<keyword evidence="1" id="KW-0812">Transmembrane</keyword>
<feature type="transmembrane region" description="Helical" evidence="1">
    <location>
        <begin position="72"/>
        <end position="92"/>
    </location>
</feature>
<accession>A0ABU3PGI2</accession>
<feature type="transmembrane region" description="Helical" evidence="1">
    <location>
        <begin position="145"/>
        <end position="165"/>
    </location>
</feature>
<dbReference type="Pfam" id="PF11158">
    <property type="entry name" value="DUF2938"/>
    <property type="match status" value="1"/>
</dbReference>
<evidence type="ECO:0000313" key="2">
    <source>
        <dbReference type="EMBL" id="MDT9001081.1"/>
    </source>
</evidence>
<keyword evidence="1" id="KW-1133">Transmembrane helix</keyword>
<dbReference type="InterPro" id="IPR021329">
    <property type="entry name" value="DUF2938"/>
</dbReference>
<evidence type="ECO:0000313" key="3">
    <source>
        <dbReference type="Proteomes" id="UP001246372"/>
    </source>
</evidence>
<reference evidence="2" key="1">
    <citation type="submission" date="2023-09" db="EMBL/GenBank/DDBJ databases">
        <title>Paucibacter sp. APW11 Genome sequencing and assembly.</title>
        <authorList>
            <person name="Kim I."/>
        </authorList>
    </citation>
    <scope>NUCLEOTIDE SEQUENCE</scope>
    <source>
        <strain evidence="2">APW11</strain>
    </source>
</reference>